<comment type="caution">
    <text evidence="9">The sequence shown here is derived from an EMBL/GenBank/DDBJ whole genome shotgun (WGS) entry which is preliminary data.</text>
</comment>
<dbReference type="HAMAP" id="MF_01416">
    <property type="entry name" value="ATP_synth_delta_bact"/>
    <property type="match status" value="1"/>
</dbReference>
<dbReference type="PANTHER" id="PTHR11910">
    <property type="entry name" value="ATP SYNTHASE DELTA CHAIN"/>
    <property type="match status" value="1"/>
</dbReference>
<protein>
    <recommendedName>
        <fullName evidence="8">ATP synthase subunit delta</fullName>
    </recommendedName>
    <alternativeName>
        <fullName evidence="8">ATP synthase F(1) sector subunit delta</fullName>
    </alternativeName>
    <alternativeName>
        <fullName evidence="8">F-type ATPase subunit delta</fullName>
        <shortName evidence="8">F-ATPase subunit delta</shortName>
    </alternativeName>
</protein>
<dbReference type="SUPFAM" id="SSF47928">
    <property type="entry name" value="N-terminal domain of the delta subunit of the F1F0-ATP synthase"/>
    <property type="match status" value="1"/>
</dbReference>
<dbReference type="InterPro" id="IPR000711">
    <property type="entry name" value="ATPase_OSCP/dsu"/>
</dbReference>
<dbReference type="InterPro" id="IPR020781">
    <property type="entry name" value="ATPase_OSCP/d_CS"/>
</dbReference>
<accession>A0A0R2C506</accession>
<dbReference type="Proteomes" id="UP000051576">
    <property type="component" value="Unassembled WGS sequence"/>
</dbReference>
<dbReference type="AlphaFoldDB" id="A0A0R2C506"/>
<evidence type="ECO:0000313" key="9">
    <source>
        <dbReference type="EMBL" id="KRM86352.1"/>
    </source>
</evidence>
<evidence type="ECO:0000256" key="7">
    <source>
        <dbReference type="ARBA" id="ARBA00023310"/>
    </source>
</evidence>
<dbReference type="Gene3D" id="1.10.520.20">
    <property type="entry name" value="N-terminal domain of the delta subunit of the F1F0-ATP synthase"/>
    <property type="match status" value="1"/>
</dbReference>
<dbReference type="GO" id="GO:0045259">
    <property type="term" value="C:proton-transporting ATP synthase complex"/>
    <property type="evidence" value="ECO:0007669"/>
    <property type="project" value="UniProtKB-KW"/>
</dbReference>
<comment type="subcellular location">
    <subcellularLocation>
        <location evidence="8">Cell membrane</location>
        <topology evidence="8">Peripheral membrane protein</topology>
    </subcellularLocation>
    <subcellularLocation>
        <location evidence="1">Membrane</location>
    </subcellularLocation>
</comment>
<keyword evidence="6 8" id="KW-0139">CF(1)</keyword>
<evidence type="ECO:0000256" key="5">
    <source>
        <dbReference type="ARBA" id="ARBA00023136"/>
    </source>
</evidence>
<keyword evidence="3 8" id="KW-0375">Hydrogen ion transport</keyword>
<dbReference type="eggNOG" id="COG0712">
    <property type="taxonomic scope" value="Bacteria"/>
</dbReference>
<dbReference type="GO" id="GO:0005886">
    <property type="term" value="C:plasma membrane"/>
    <property type="evidence" value="ECO:0007669"/>
    <property type="project" value="UniProtKB-SubCell"/>
</dbReference>
<proteinExistence type="inferred from homology"/>
<evidence type="ECO:0000256" key="1">
    <source>
        <dbReference type="ARBA" id="ARBA00004370"/>
    </source>
</evidence>
<dbReference type="STRING" id="1133569.FD21_GL001629"/>
<keyword evidence="5 8" id="KW-0472">Membrane</keyword>
<evidence type="ECO:0000313" key="10">
    <source>
        <dbReference type="Proteomes" id="UP000051576"/>
    </source>
</evidence>
<gene>
    <name evidence="8" type="primary">atpH</name>
    <name evidence="9" type="ORF">FD21_GL001629</name>
</gene>
<comment type="function">
    <text evidence="8">F(1)F(0) ATP synthase produces ATP from ADP in the presence of a proton or sodium gradient. F-type ATPases consist of two structural domains, F(1) containing the extramembraneous catalytic core and F(0) containing the membrane proton channel, linked together by a central stalk and a peripheral stalk. During catalysis, ATP synthesis in the catalytic domain of F(1) is coupled via a rotary mechanism of the central stalk subunits to proton translocation.</text>
</comment>
<dbReference type="PATRIC" id="fig|1133569.4.peg.1775"/>
<evidence type="ECO:0000256" key="4">
    <source>
        <dbReference type="ARBA" id="ARBA00023065"/>
    </source>
</evidence>
<keyword evidence="8" id="KW-1003">Cell membrane</keyword>
<dbReference type="PRINTS" id="PR00125">
    <property type="entry name" value="ATPASEDELTA"/>
</dbReference>
<name>A0A0R2C506_9LACO</name>
<dbReference type="InterPro" id="IPR026015">
    <property type="entry name" value="ATP_synth_OSCP/delta_N_sf"/>
</dbReference>
<keyword evidence="4 8" id="KW-0406">Ion transport</keyword>
<dbReference type="Pfam" id="PF00213">
    <property type="entry name" value="OSCP"/>
    <property type="match status" value="1"/>
</dbReference>
<evidence type="ECO:0000256" key="8">
    <source>
        <dbReference type="HAMAP-Rule" id="MF_01416"/>
    </source>
</evidence>
<keyword evidence="10" id="KW-1185">Reference proteome</keyword>
<dbReference type="GO" id="GO:0046933">
    <property type="term" value="F:proton-transporting ATP synthase activity, rotational mechanism"/>
    <property type="evidence" value="ECO:0007669"/>
    <property type="project" value="UniProtKB-UniRule"/>
</dbReference>
<evidence type="ECO:0000256" key="3">
    <source>
        <dbReference type="ARBA" id="ARBA00022781"/>
    </source>
</evidence>
<dbReference type="EMBL" id="AYYX01000051">
    <property type="protein sequence ID" value="KRM86352.1"/>
    <property type="molecule type" value="Genomic_DNA"/>
</dbReference>
<reference evidence="9 10" key="1">
    <citation type="journal article" date="2015" name="Genome Announc.">
        <title>Expanding the biotechnology potential of lactobacilli through comparative genomics of 213 strains and associated genera.</title>
        <authorList>
            <person name="Sun Z."/>
            <person name="Harris H.M."/>
            <person name="McCann A."/>
            <person name="Guo C."/>
            <person name="Argimon S."/>
            <person name="Zhang W."/>
            <person name="Yang X."/>
            <person name="Jeffery I.B."/>
            <person name="Cooney J.C."/>
            <person name="Kagawa T.F."/>
            <person name="Liu W."/>
            <person name="Song Y."/>
            <person name="Salvetti E."/>
            <person name="Wrobel A."/>
            <person name="Rasinkangas P."/>
            <person name="Parkhill J."/>
            <person name="Rea M.C."/>
            <person name="O'Sullivan O."/>
            <person name="Ritari J."/>
            <person name="Douillard F.P."/>
            <person name="Paul Ross R."/>
            <person name="Yang R."/>
            <person name="Briner A.E."/>
            <person name="Felis G.E."/>
            <person name="de Vos W.M."/>
            <person name="Barrangou R."/>
            <person name="Klaenhammer T.R."/>
            <person name="Caufield P.W."/>
            <person name="Cui Y."/>
            <person name="Zhang H."/>
            <person name="O'Toole P.W."/>
        </authorList>
    </citation>
    <scope>NUCLEOTIDE SEQUENCE [LARGE SCALE GENOMIC DNA]</scope>
    <source>
        <strain evidence="9 10">DSM 20605</strain>
    </source>
</reference>
<dbReference type="PROSITE" id="PS00389">
    <property type="entry name" value="ATPASE_DELTA"/>
    <property type="match status" value="1"/>
</dbReference>
<organism evidence="9 10">
    <name type="scientific">Liquorilactobacillus vini DSM 20605</name>
    <dbReference type="NCBI Taxonomy" id="1133569"/>
    <lineage>
        <taxon>Bacteria</taxon>
        <taxon>Bacillati</taxon>
        <taxon>Bacillota</taxon>
        <taxon>Bacilli</taxon>
        <taxon>Lactobacillales</taxon>
        <taxon>Lactobacillaceae</taxon>
        <taxon>Liquorilactobacillus</taxon>
    </lineage>
</organism>
<dbReference type="NCBIfam" id="TIGR01145">
    <property type="entry name" value="ATP_synt_delta"/>
    <property type="match status" value="1"/>
</dbReference>
<comment type="function">
    <text evidence="8">This protein is part of the stalk that links CF(0) to CF(1). It either transmits conformational changes from CF(0) to CF(1) or is implicated in proton conduction.</text>
</comment>
<keyword evidence="2 8" id="KW-0813">Transport</keyword>
<comment type="similarity">
    <text evidence="8">Belongs to the ATPase delta chain family.</text>
</comment>
<evidence type="ECO:0000256" key="2">
    <source>
        <dbReference type="ARBA" id="ARBA00022448"/>
    </source>
</evidence>
<dbReference type="SUPFAM" id="SSF160527">
    <property type="entry name" value="V-type ATPase subunit E-like"/>
    <property type="match status" value="1"/>
</dbReference>
<keyword evidence="7 8" id="KW-0066">ATP synthesis</keyword>
<evidence type="ECO:0000256" key="6">
    <source>
        <dbReference type="ARBA" id="ARBA00023196"/>
    </source>
</evidence>
<sequence>MIIAQRYGKALFELAEEKAQRQSILAELLELKKILQQQPELLKVLDSKQVSYHEKQTILQVLVKAASPLVANLLQMLFDYGRIDDLAAIINEYVRLNDQLEKTVHAQVVTAIELDEAQKTSLMASFAKVVGASKVILEEKVDPEIIGGVVLKSNNYIYNGSLRLRLERIKRLLLK</sequence>